<dbReference type="OrthoDB" id="7853182at2"/>
<keyword evidence="1" id="KW-1133">Transmembrane helix</keyword>
<organism evidence="2 3">
    <name type="scientific">Litoreibacter roseus</name>
    <dbReference type="NCBI Taxonomy" id="2601869"/>
    <lineage>
        <taxon>Bacteria</taxon>
        <taxon>Pseudomonadati</taxon>
        <taxon>Pseudomonadota</taxon>
        <taxon>Alphaproteobacteria</taxon>
        <taxon>Rhodobacterales</taxon>
        <taxon>Roseobacteraceae</taxon>
        <taxon>Litoreibacter</taxon>
    </lineage>
</organism>
<feature type="transmembrane region" description="Helical" evidence="1">
    <location>
        <begin position="106"/>
        <end position="126"/>
    </location>
</feature>
<sequence length="195" mass="21208">MTVVTASLDVVRGIVTACKKQMDSVRINQTTGYGKINGTCELWLRDSAGHEHRYQGELFEAAQPGHEVAVVSDRTSGKLLAFANLTTQKVHDAAELSVKTTPGATLISTFGFSLLLAFPGLFPWFMMLDAIGLADNAFSAAGLQNYVVLLLGCVFAGVTIWSKRYEERTARLKAEINRVLGQKEPIASTANRQTE</sequence>
<dbReference type="RefSeq" id="WP_159806760.1">
    <property type="nucleotide sequence ID" value="NZ_BLJE01000002.1"/>
</dbReference>
<evidence type="ECO:0000313" key="3">
    <source>
        <dbReference type="Proteomes" id="UP000436822"/>
    </source>
</evidence>
<feature type="transmembrane region" description="Helical" evidence="1">
    <location>
        <begin position="146"/>
        <end position="162"/>
    </location>
</feature>
<dbReference type="Proteomes" id="UP000436822">
    <property type="component" value="Unassembled WGS sequence"/>
</dbReference>
<evidence type="ECO:0000313" key="2">
    <source>
        <dbReference type="EMBL" id="GFE65097.1"/>
    </source>
</evidence>
<reference evidence="2 3" key="1">
    <citation type="submission" date="2019-12" db="EMBL/GenBank/DDBJ databases">
        <title>Litoreibacter badius sp. nov., a novel bacteriochlorophyll a-containing bacterium in the genus Litoreibacter.</title>
        <authorList>
            <person name="Kanamuro M."/>
            <person name="Takabe Y."/>
            <person name="Mori K."/>
            <person name="Takaichi S."/>
            <person name="Hanada S."/>
        </authorList>
    </citation>
    <scope>NUCLEOTIDE SEQUENCE [LARGE SCALE GENOMIC DNA]</scope>
    <source>
        <strain evidence="2 3">K6</strain>
    </source>
</reference>
<protein>
    <submittedName>
        <fullName evidence="2">Uncharacterized protein</fullName>
    </submittedName>
</protein>
<evidence type="ECO:0000256" key="1">
    <source>
        <dbReference type="SAM" id="Phobius"/>
    </source>
</evidence>
<dbReference type="AlphaFoldDB" id="A0A6N6JGK0"/>
<name>A0A6N6JGK0_9RHOB</name>
<keyword evidence="1" id="KW-0812">Transmembrane</keyword>
<keyword evidence="3" id="KW-1185">Reference proteome</keyword>
<gene>
    <name evidence="2" type="ORF">KIN_21710</name>
</gene>
<dbReference type="EMBL" id="BLJE01000002">
    <property type="protein sequence ID" value="GFE65097.1"/>
    <property type="molecule type" value="Genomic_DNA"/>
</dbReference>
<proteinExistence type="predicted"/>
<comment type="caution">
    <text evidence="2">The sequence shown here is derived from an EMBL/GenBank/DDBJ whole genome shotgun (WGS) entry which is preliminary data.</text>
</comment>
<keyword evidence="1" id="KW-0472">Membrane</keyword>
<accession>A0A6N6JGK0</accession>